<sequence length="643" mass="71761">MNEPQSPVLKALHSVSVGHGKGNKRRVVQFDIELQAGLIYTLQGPNQSGKSTLIKTLMGLFKREDGKKDVEVIIGGQPEKIRSPADAIKYGIVSVFQDDELIPSMTLREQLRLRHARPKWHFHRENCLSFSELDEEASALLKQYSSPPDTNFENNINKLPGEMSGGAMAVARLVSAQLTPNIKVLLLDEIFRGVQASVWPAIVDSLRKWATERRVALLSITHNEEEIIRWKPDVCFGIEEMPKGGGKLKILPPTGYRTLTAGLPLKVRSYPVYDIDQGHDWIGVIDLKIPVLLLADRSITDSEAYRSIRDSLKVKHENDLLEYDIEVAESLKSWESVKDLVEGISDKVPQQDVCIVIVGGGVLLNFAGFVASTLHRGVQFLLVPTTVMAIADVAVGSKTSLNLKASSGDRKHLLGTYANPTAIVVDRRFLQTLPKREACLGLAECLKHGLLQDKDIYDRVLDLLARIQAANNWQDSAFDIAFRVMELKSEVLLRDPWEEKGLGYILLYGHLHAHSLERASGLALSHGLSVYIGIMVELILAKQEAIQKNILAAFRAAGLHEDEQLQVLIKNHEEDRFSKRLASAYRNDPKPHHHGKKNEFQYLRLSEIGEFAGVKNDDVSSRMQVVDYNSIKSALQTVIGQLQ</sequence>
<evidence type="ECO:0000256" key="4">
    <source>
        <dbReference type="ARBA" id="ARBA00022741"/>
    </source>
</evidence>
<dbReference type="Gene3D" id="3.40.50.300">
    <property type="entry name" value="P-loop containing nucleotide triphosphate hydrolases"/>
    <property type="match status" value="1"/>
</dbReference>
<evidence type="ECO:0000256" key="3">
    <source>
        <dbReference type="ARBA" id="ARBA00022723"/>
    </source>
</evidence>
<dbReference type="GO" id="GO:0003856">
    <property type="term" value="F:3-dehydroquinate synthase activity"/>
    <property type="evidence" value="ECO:0007669"/>
    <property type="project" value="TreeGrafter"/>
</dbReference>
<comment type="cofactor">
    <cofactor evidence="2">
        <name>Co(2+)</name>
        <dbReference type="ChEBI" id="CHEBI:48828"/>
    </cofactor>
</comment>
<evidence type="ECO:0000313" key="8">
    <source>
        <dbReference type="EMBL" id="VFJ47614.1"/>
    </source>
</evidence>
<keyword evidence="3" id="KW-0479">Metal-binding</keyword>
<dbReference type="PANTHER" id="PTHR43622">
    <property type="entry name" value="3-DEHYDROQUINATE SYNTHASE"/>
    <property type="match status" value="1"/>
</dbReference>
<dbReference type="GO" id="GO:0046872">
    <property type="term" value="F:metal ion binding"/>
    <property type="evidence" value="ECO:0007669"/>
    <property type="project" value="UniProtKB-KW"/>
</dbReference>
<proteinExistence type="predicted"/>
<keyword evidence="5" id="KW-0067">ATP-binding</keyword>
<dbReference type="InterPro" id="IPR056179">
    <property type="entry name" value="DHQS_C"/>
</dbReference>
<dbReference type="GO" id="GO:0016887">
    <property type="term" value="F:ATP hydrolysis activity"/>
    <property type="evidence" value="ECO:0007669"/>
    <property type="project" value="InterPro"/>
</dbReference>
<keyword evidence="4" id="KW-0547">Nucleotide-binding</keyword>
<evidence type="ECO:0000256" key="1">
    <source>
        <dbReference type="ARBA" id="ARBA00001911"/>
    </source>
</evidence>
<evidence type="ECO:0000313" key="10">
    <source>
        <dbReference type="EMBL" id="VFK07706.1"/>
    </source>
</evidence>
<organism evidence="10">
    <name type="scientific">Candidatus Kentrum sp. FM</name>
    <dbReference type="NCBI Taxonomy" id="2126340"/>
    <lineage>
        <taxon>Bacteria</taxon>
        <taxon>Pseudomonadati</taxon>
        <taxon>Pseudomonadota</taxon>
        <taxon>Gammaproteobacteria</taxon>
        <taxon>Candidatus Kentrum</taxon>
    </lineage>
</organism>
<dbReference type="SUPFAM" id="SSF52540">
    <property type="entry name" value="P-loop containing nucleoside triphosphate hydrolases"/>
    <property type="match status" value="1"/>
</dbReference>
<dbReference type="SUPFAM" id="SSF56796">
    <property type="entry name" value="Dehydroquinate synthase-like"/>
    <property type="match status" value="1"/>
</dbReference>
<dbReference type="AlphaFoldDB" id="A0A450VSN4"/>
<feature type="domain" description="ABC transporter" evidence="7">
    <location>
        <begin position="12"/>
        <end position="264"/>
    </location>
</feature>
<dbReference type="PROSITE" id="PS50893">
    <property type="entry name" value="ABC_TRANSPORTER_2"/>
    <property type="match status" value="1"/>
</dbReference>
<dbReference type="Pfam" id="PF00005">
    <property type="entry name" value="ABC_tran"/>
    <property type="match status" value="1"/>
</dbReference>
<reference evidence="10" key="1">
    <citation type="submission" date="2019-02" db="EMBL/GenBank/DDBJ databases">
        <authorList>
            <person name="Gruber-Vodicka R. H."/>
            <person name="Seah K. B. B."/>
        </authorList>
    </citation>
    <scope>NUCLEOTIDE SEQUENCE</scope>
    <source>
        <strain evidence="8">BECK_BZ163</strain>
        <strain evidence="10">BECK_BZ164</strain>
        <strain evidence="9">BECK_BZ165</strain>
    </source>
</reference>
<evidence type="ECO:0000256" key="6">
    <source>
        <dbReference type="ARBA" id="ARBA00023027"/>
    </source>
</evidence>
<dbReference type="SMART" id="SM00382">
    <property type="entry name" value="AAA"/>
    <property type="match status" value="1"/>
</dbReference>
<dbReference type="Gene3D" id="3.40.50.1970">
    <property type="match status" value="1"/>
</dbReference>
<dbReference type="EMBL" id="CAADFL010000049">
    <property type="protein sequence ID" value="VFK07706.1"/>
    <property type="molecule type" value="Genomic_DNA"/>
</dbReference>
<dbReference type="EMBL" id="CAADEZ010000049">
    <property type="protein sequence ID" value="VFJ47614.1"/>
    <property type="molecule type" value="Genomic_DNA"/>
</dbReference>
<evidence type="ECO:0000256" key="2">
    <source>
        <dbReference type="ARBA" id="ARBA00001941"/>
    </source>
</evidence>
<dbReference type="InterPro" id="IPR030960">
    <property type="entry name" value="DHQS/DOIS_N"/>
</dbReference>
<protein>
    <submittedName>
        <fullName evidence="10">3-dehydroquinate synthetase</fullName>
    </submittedName>
</protein>
<dbReference type="InterPro" id="IPR050071">
    <property type="entry name" value="Dehydroquinate_synthase"/>
</dbReference>
<dbReference type="Pfam" id="PF01761">
    <property type="entry name" value="DHQ_synthase"/>
    <property type="match status" value="1"/>
</dbReference>
<dbReference type="EMBL" id="CAADFA010000108">
    <property type="protein sequence ID" value="VFJ52404.1"/>
    <property type="molecule type" value="Genomic_DNA"/>
</dbReference>
<evidence type="ECO:0000256" key="5">
    <source>
        <dbReference type="ARBA" id="ARBA00022840"/>
    </source>
</evidence>
<dbReference type="Pfam" id="PF24621">
    <property type="entry name" value="DHQS_C"/>
    <property type="match status" value="1"/>
</dbReference>
<dbReference type="InterPro" id="IPR003439">
    <property type="entry name" value="ABC_transporter-like_ATP-bd"/>
</dbReference>
<dbReference type="InterPro" id="IPR027417">
    <property type="entry name" value="P-loop_NTPase"/>
</dbReference>
<dbReference type="Gene3D" id="1.20.1090.10">
    <property type="entry name" value="Dehydroquinate synthase-like - alpha domain"/>
    <property type="match status" value="1"/>
</dbReference>
<accession>A0A450VSN4</accession>
<dbReference type="GO" id="GO:0005524">
    <property type="term" value="F:ATP binding"/>
    <property type="evidence" value="ECO:0007669"/>
    <property type="project" value="UniProtKB-KW"/>
</dbReference>
<comment type="cofactor">
    <cofactor evidence="1">
        <name>NAD(+)</name>
        <dbReference type="ChEBI" id="CHEBI:57540"/>
    </cofactor>
</comment>
<dbReference type="PANTHER" id="PTHR43622:SF1">
    <property type="entry name" value="3-DEHYDROQUINATE SYNTHASE"/>
    <property type="match status" value="1"/>
</dbReference>
<evidence type="ECO:0000259" key="7">
    <source>
        <dbReference type="PROSITE" id="PS50893"/>
    </source>
</evidence>
<keyword evidence="6" id="KW-0520">NAD</keyword>
<gene>
    <name evidence="8" type="ORF">BECKFM1743A_GA0114220_100495</name>
    <name evidence="10" type="ORF">BECKFM1743B_GA0114221_100495</name>
    <name evidence="9" type="ORF">BECKFM1743C_GA0114222_1010810</name>
</gene>
<dbReference type="InterPro" id="IPR003593">
    <property type="entry name" value="AAA+_ATPase"/>
</dbReference>
<evidence type="ECO:0000313" key="9">
    <source>
        <dbReference type="EMBL" id="VFJ52404.1"/>
    </source>
</evidence>
<name>A0A450VSN4_9GAMM</name>